<keyword evidence="4" id="KW-0408">Iron</keyword>
<feature type="domain" description="Radical SAM core" evidence="7">
    <location>
        <begin position="14"/>
        <end position="229"/>
    </location>
</feature>
<comment type="caution">
    <text evidence="8">The sequence shown here is derived from an EMBL/GenBank/DDBJ whole genome shotgun (WGS) entry which is preliminary data.</text>
</comment>
<organism evidence="8 9">
    <name type="scientific">Salmonella enterica subsp. enterica serovar Chester</name>
    <dbReference type="NCBI Taxonomy" id="149386"/>
    <lineage>
        <taxon>Bacteria</taxon>
        <taxon>Pseudomonadati</taxon>
        <taxon>Pseudomonadota</taxon>
        <taxon>Gammaproteobacteria</taxon>
        <taxon>Enterobacterales</taxon>
        <taxon>Enterobacteriaceae</taxon>
        <taxon>Salmonella</taxon>
    </lineage>
</organism>
<sequence>MTDQVESRISSELYDKPSILSVVATSKCNLDCSFCGGAYYMDREDTSREFQREEILSILEKNPDIGEIHWTGGEPLLAQRKIEDFVNELKESHPNLRHHMYTNGLKMRKSHLPLLKQFDLIFVSIDGYKKSERPFMNFVNGGNHEALEVLYELDNYYTWGVMTRDQLGDKRWYEDFIELHRAIYHYRPGGVSLLFDAMMPKPLSPDHVMNFMYGYWKILDNIERLNMQNDSECGLAISKMFDTECNTCSEVLWLNADGTQEQIQNAPEILEVGCNRLARSIGVDAYNYINRVISAKRKRAANNE</sequence>
<dbReference type="PANTHER" id="PTHR43273">
    <property type="entry name" value="ANAEROBIC SULFATASE-MATURATING ENZYME HOMOLOG ASLB-RELATED"/>
    <property type="match status" value="1"/>
</dbReference>
<keyword evidence="2" id="KW-0949">S-adenosyl-L-methionine</keyword>
<comment type="cofactor">
    <cofactor evidence="1">
        <name>[4Fe-4S] cluster</name>
        <dbReference type="ChEBI" id="CHEBI:49883"/>
    </cofactor>
</comment>
<keyword evidence="3" id="KW-0479">Metal-binding</keyword>
<dbReference type="CDD" id="cd01335">
    <property type="entry name" value="Radical_SAM"/>
    <property type="match status" value="1"/>
</dbReference>
<dbReference type="InterPro" id="IPR058240">
    <property type="entry name" value="rSAM_sf"/>
</dbReference>
<dbReference type="SFLD" id="SFLDG01067">
    <property type="entry name" value="SPASM/twitch_domain_containing"/>
    <property type="match status" value="1"/>
</dbReference>
<dbReference type="EMBL" id="AAAGNC010000003">
    <property type="protein sequence ID" value="EAC0255697.1"/>
    <property type="molecule type" value="Genomic_DNA"/>
</dbReference>
<evidence type="ECO:0000256" key="2">
    <source>
        <dbReference type="ARBA" id="ARBA00022691"/>
    </source>
</evidence>
<evidence type="ECO:0000256" key="4">
    <source>
        <dbReference type="ARBA" id="ARBA00023004"/>
    </source>
</evidence>
<dbReference type="GO" id="GO:0046872">
    <property type="term" value="F:metal ion binding"/>
    <property type="evidence" value="ECO:0007669"/>
    <property type="project" value="UniProtKB-KW"/>
</dbReference>
<evidence type="ECO:0000256" key="3">
    <source>
        <dbReference type="ARBA" id="ARBA00022723"/>
    </source>
</evidence>
<dbReference type="InterPro" id="IPR007197">
    <property type="entry name" value="rSAM"/>
</dbReference>
<dbReference type="Pfam" id="PF04055">
    <property type="entry name" value="Radical_SAM"/>
    <property type="match status" value="1"/>
</dbReference>
<protein>
    <submittedName>
        <fullName evidence="8">Radical SAM protein</fullName>
    </submittedName>
</protein>
<dbReference type="Gene3D" id="3.20.20.70">
    <property type="entry name" value="Aldolase class I"/>
    <property type="match status" value="1"/>
</dbReference>
<reference evidence="8 9" key="1">
    <citation type="submission" date="2018-11" db="EMBL/GenBank/DDBJ databases">
        <authorList>
            <person name="Ashton P.M."/>
            <person name="Dallman T."/>
            <person name="Nair S."/>
            <person name="De Pinna E."/>
            <person name="Peters T."/>
            <person name="Grant K."/>
        </authorList>
    </citation>
    <scope>NUCLEOTIDE SEQUENCE [LARGE SCALE GENOMIC DNA]</scope>
    <source>
        <strain evidence="8 9">634658</strain>
    </source>
</reference>
<dbReference type="PROSITE" id="PS51918">
    <property type="entry name" value="RADICAL_SAM"/>
    <property type="match status" value="1"/>
</dbReference>
<dbReference type="GO" id="GO:0051536">
    <property type="term" value="F:iron-sulfur cluster binding"/>
    <property type="evidence" value="ECO:0007669"/>
    <property type="project" value="UniProtKB-KW"/>
</dbReference>
<evidence type="ECO:0000256" key="5">
    <source>
        <dbReference type="ARBA" id="ARBA00023014"/>
    </source>
</evidence>
<evidence type="ECO:0000256" key="6">
    <source>
        <dbReference type="ARBA" id="ARBA00023601"/>
    </source>
</evidence>
<dbReference type="InterPro" id="IPR023867">
    <property type="entry name" value="Sulphatase_maturase_rSAM"/>
</dbReference>
<accession>A0A3Z4X645</accession>
<dbReference type="GO" id="GO:0016491">
    <property type="term" value="F:oxidoreductase activity"/>
    <property type="evidence" value="ECO:0007669"/>
    <property type="project" value="InterPro"/>
</dbReference>
<gene>
    <name evidence="8" type="ORF">EHE49_03330</name>
</gene>
<dbReference type="Proteomes" id="UP000839816">
    <property type="component" value="Unassembled WGS sequence"/>
</dbReference>
<keyword evidence="5" id="KW-0411">Iron-sulfur</keyword>
<evidence type="ECO:0000313" key="9">
    <source>
        <dbReference type="Proteomes" id="UP000839816"/>
    </source>
</evidence>
<dbReference type="AlphaFoldDB" id="A0A3Z4X645"/>
<comment type="similarity">
    <text evidence="6">Belongs to the radical SAM superfamily. Anaerobic sulfatase-maturating enzyme family.</text>
</comment>
<proteinExistence type="inferred from homology"/>
<dbReference type="InterPro" id="IPR013785">
    <property type="entry name" value="Aldolase_TIM"/>
</dbReference>
<dbReference type="SFLD" id="SFLDS00029">
    <property type="entry name" value="Radical_SAM"/>
    <property type="match status" value="1"/>
</dbReference>
<evidence type="ECO:0000256" key="1">
    <source>
        <dbReference type="ARBA" id="ARBA00001966"/>
    </source>
</evidence>
<dbReference type="PANTHER" id="PTHR43273:SF3">
    <property type="entry name" value="ANAEROBIC SULFATASE-MATURATING ENZYME HOMOLOG ASLB-RELATED"/>
    <property type="match status" value="1"/>
</dbReference>
<evidence type="ECO:0000313" key="8">
    <source>
        <dbReference type="EMBL" id="EAC0255697.1"/>
    </source>
</evidence>
<dbReference type="SUPFAM" id="SSF102114">
    <property type="entry name" value="Radical SAM enzymes"/>
    <property type="match status" value="1"/>
</dbReference>
<name>A0A3Z4X645_SALET</name>
<evidence type="ECO:0000259" key="7">
    <source>
        <dbReference type="PROSITE" id="PS51918"/>
    </source>
</evidence>